<dbReference type="Pfam" id="PF05197">
    <property type="entry name" value="TRIC"/>
    <property type="match status" value="1"/>
</dbReference>
<keyword evidence="11" id="KW-0407">Ion channel</keyword>
<dbReference type="EnsemblMetazoa" id="BGLB030103-RA">
    <property type="protein sequence ID" value="BGLB030103-PA"/>
    <property type="gene ID" value="BGLB030103"/>
</dbReference>
<dbReference type="AlphaFoldDB" id="A0A2C9LDZ4"/>
<dbReference type="VEuPathDB" id="VectorBase:BGLAX_044711"/>
<dbReference type="GO" id="GO:0016020">
    <property type="term" value="C:membrane"/>
    <property type="evidence" value="ECO:0007669"/>
    <property type="project" value="InterPro"/>
</dbReference>
<dbReference type="RefSeq" id="XP_013074554.2">
    <property type="nucleotide sequence ID" value="XM_013219100.2"/>
</dbReference>
<organism evidence="13 14">
    <name type="scientific">Biomphalaria glabrata</name>
    <name type="common">Bloodfluke planorb</name>
    <name type="synonym">Freshwater snail</name>
    <dbReference type="NCBI Taxonomy" id="6526"/>
    <lineage>
        <taxon>Eukaryota</taxon>
        <taxon>Metazoa</taxon>
        <taxon>Spiralia</taxon>
        <taxon>Lophotrochozoa</taxon>
        <taxon>Mollusca</taxon>
        <taxon>Gastropoda</taxon>
        <taxon>Heterobranchia</taxon>
        <taxon>Euthyneura</taxon>
        <taxon>Panpulmonata</taxon>
        <taxon>Hygrophila</taxon>
        <taxon>Lymnaeoidea</taxon>
        <taxon>Planorbidae</taxon>
        <taxon>Biomphalaria</taxon>
    </lineage>
</organism>
<dbReference type="VEuPathDB" id="VectorBase:BGLB030103"/>
<dbReference type="GO" id="GO:0005267">
    <property type="term" value="F:potassium channel activity"/>
    <property type="evidence" value="ECO:0007669"/>
    <property type="project" value="UniProtKB-KW"/>
</dbReference>
<feature type="transmembrane region" description="Helical" evidence="12">
    <location>
        <begin position="184"/>
        <end position="203"/>
    </location>
</feature>
<dbReference type="GO" id="GO:0042802">
    <property type="term" value="F:identical protein binding"/>
    <property type="evidence" value="ECO:0007669"/>
    <property type="project" value="InterPro"/>
</dbReference>
<evidence type="ECO:0000256" key="8">
    <source>
        <dbReference type="ARBA" id="ARBA00022989"/>
    </source>
</evidence>
<keyword evidence="3" id="KW-0813">Transport</keyword>
<accession>A0A2C9LDZ4</accession>
<feature type="transmembrane region" description="Helical" evidence="12">
    <location>
        <begin position="53"/>
        <end position="75"/>
    </location>
</feature>
<dbReference type="RefSeq" id="XP_013074547.2">
    <property type="nucleotide sequence ID" value="XM_013219093.2"/>
</dbReference>
<protein>
    <submittedName>
        <fullName evidence="13">Uncharacterized protein</fullName>
    </submittedName>
</protein>
<evidence type="ECO:0000313" key="14">
    <source>
        <dbReference type="Proteomes" id="UP000076420"/>
    </source>
</evidence>
<keyword evidence="8 12" id="KW-1133">Transmembrane helix</keyword>
<gene>
    <name evidence="13" type="primary">106061031</name>
</gene>
<evidence type="ECO:0000256" key="7">
    <source>
        <dbReference type="ARBA" id="ARBA00022958"/>
    </source>
</evidence>
<evidence type="ECO:0000256" key="2">
    <source>
        <dbReference type="ARBA" id="ARBA00005766"/>
    </source>
</evidence>
<comment type="subcellular location">
    <subcellularLocation>
        <location evidence="1">Endomembrane system</location>
        <topology evidence="1">Multi-pass membrane protein</topology>
    </subcellularLocation>
</comment>
<dbReference type="PANTHER" id="PTHR12454">
    <property type="entry name" value="TRIMERIC INTRACELLULAR CATION CHANNEL"/>
    <property type="match status" value="1"/>
</dbReference>
<keyword evidence="5 12" id="KW-0812">Transmembrane</keyword>
<keyword evidence="9" id="KW-0406">Ion transport</keyword>
<evidence type="ECO:0000256" key="9">
    <source>
        <dbReference type="ARBA" id="ARBA00023065"/>
    </source>
</evidence>
<dbReference type="EnsemblMetazoa" id="BGLB030103-RB">
    <property type="protein sequence ID" value="BGLB030103-PB"/>
    <property type="gene ID" value="BGLB030103"/>
</dbReference>
<evidence type="ECO:0000256" key="6">
    <source>
        <dbReference type="ARBA" id="ARBA00022826"/>
    </source>
</evidence>
<dbReference type="PANTHER" id="PTHR12454:SF11">
    <property type="entry name" value="GH25683P"/>
    <property type="match status" value="1"/>
</dbReference>
<feature type="transmembrane region" description="Helical" evidence="12">
    <location>
        <begin position="209"/>
        <end position="230"/>
    </location>
</feature>
<evidence type="ECO:0000256" key="4">
    <source>
        <dbReference type="ARBA" id="ARBA00022538"/>
    </source>
</evidence>
<dbReference type="EnsemblMetazoa" id="BGLB030103-RD">
    <property type="protein sequence ID" value="BGLB030103-PD"/>
    <property type="gene ID" value="BGLB030103"/>
</dbReference>
<dbReference type="EnsemblMetazoa" id="BGLB030103-RC">
    <property type="protein sequence ID" value="BGLB030103-PC"/>
    <property type="gene ID" value="BGLB030103"/>
</dbReference>
<dbReference type="Proteomes" id="UP000076420">
    <property type="component" value="Unassembled WGS sequence"/>
</dbReference>
<dbReference type="KEGG" id="bgt:106061031"/>
<comment type="similarity">
    <text evidence="2">Belongs to the TMEM38 family.</text>
</comment>
<keyword evidence="4" id="KW-0633">Potassium transport</keyword>
<evidence type="ECO:0000256" key="10">
    <source>
        <dbReference type="ARBA" id="ARBA00023136"/>
    </source>
</evidence>
<dbReference type="GO" id="GO:0012505">
    <property type="term" value="C:endomembrane system"/>
    <property type="evidence" value="ECO:0007669"/>
    <property type="project" value="UniProtKB-SubCell"/>
</dbReference>
<keyword evidence="10 12" id="KW-0472">Membrane</keyword>
<evidence type="ECO:0000313" key="13">
    <source>
        <dbReference type="EnsemblMetazoa" id="BGLB030103-PD"/>
    </source>
</evidence>
<evidence type="ECO:0000256" key="12">
    <source>
        <dbReference type="SAM" id="Phobius"/>
    </source>
</evidence>
<feature type="transmembrane region" description="Helical" evidence="12">
    <location>
        <begin position="141"/>
        <end position="163"/>
    </location>
</feature>
<reference evidence="13" key="1">
    <citation type="submission" date="2020-05" db="UniProtKB">
        <authorList>
            <consortium name="EnsemblMetazoa"/>
        </authorList>
    </citation>
    <scope>IDENTIFICATION</scope>
    <source>
        <strain evidence="13">BB02</strain>
    </source>
</reference>
<dbReference type="RefSeq" id="XP_013074561.2">
    <property type="nucleotide sequence ID" value="XM_013219107.2"/>
</dbReference>
<keyword evidence="6" id="KW-0631">Potassium channel</keyword>
<dbReference type="RefSeq" id="XP_013074568.2">
    <property type="nucleotide sequence ID" value="XM_013219114.2"/>
</dbReference>
<dbReference type="OrthoDB" id="195817at2759"/>
<proteinExistence type="inferred from homology"/>
<evidence type="ECO:0000256" key="3">
    <source>
        <dbReference type="ARBA" id="ARBA00022448"/>
    </source>
</evidence>
<evidence type="ECO:0000256" key="1">
    <source>
        <dbReference type="ARBA" id="ARBA00004127"/>
    </source>
</evidence>
<evidence type="ECO:0000256" key="11">
    <source>
        <dbReference type="ARBA" id="ARBA00023303"/>
    </source>
</evidence>
<keyword evidence="7" id="KW-0630">Potassium</keyword>
<sequence>MVTEFFWSECAHFIMTVDMFPVFFAAHFTLAALIVRDDSKDLGAGVFRQGHPFAMWCCTVLAGLSGVFVANFLFANPLVDILKEHKLIMFITLIWYLVNYCPYDLVYRACTSKPIKILASVLQEFLRVRFIYLGLQHASKIYPGAYIIMVIGGAIKGNGYGFLRIVERLIRGKWTPEANDILNMTYFAKSAVYASIIFLLHHIDIIAFPIQYLYCAIVAIFVVFRLTIIFGEVSDPLSSIEKPICSVLFCCYTKSQDIKVKTN</sequence>
<dbReference type="InterPro" id="IPR007866">
    <property type="entry name" value="TRIC_channel"/>
</dbReference>
<evidence type="ECO:0000256" key="5">
    <source>
        <dbReference type="ARBA" id="ARBA00022692"/>
    </source>
</evidence>
<feature type="transmembrane region" description="Helical" evidence="12">
    <location>
        <begin position="12"/>
        <end position="33"/>
    </location>
</feature>
<feature type="transmembrane region" description="Helical" evidence="12">
    <location>
        <begin position="87"/>
        <end position="105"/>
    </location>
</feature>
<name>A0A2C9LDZ4_BIOGL</name>